<feature type="transmembrane region" description="Helical" evidence="1">
    <location>
        <begin position="60"/>
        <end position="82"/>
    </location>
</feature>
<accession>A0A7W7W6Y9</accession>
<feature type="transmembrane region" description="Helical" evidence="1">
    <location>
        <begin position="37"/>
        <end position="54"/>
    </location>
</feature>
<evidence type="ECO:0000313" key="2">
    <source>
        <dbReference type="EMBL" id="MBB4936256.1"/>
    </source>
</evidence>
<evidence type="ECO:0000256" key="1">
    <source>
        <dbReference type="SAM" id="Phobius"/>
    </source>
</evidence>
<dbReference type="Proteomes" id="UP000534286">
    <property type="component" value="Unassembled WGS sequence"/>
</dbReference>
<name>A0A7W7W6Y9_9ACTN</name>
<keyword evidence="1" id="KW-0812">Transmembrane</keyword>
<comment type="caution">
    <text evidence="2">The sequence shown here is derived from an EMBL/GenBank/DDBJ whole genome shotgun (WGS) entry which is preliminary data.</text>
</comment>
<dbReference type="SUPFAM" id="SSF103473">
    <property type="entry name" value="MFS general substrate transporter"/>
    <property type="match status" value="1"/>
</dbReference>
<protein>
    <submittedName>
        <fullName evidence="2">MFS-type transporter involved in bile tolerance (Atg22 family)</fullName>
    </submittedName>
</protein>
<keyword evidence="1" id="KW-0472">Membrane</keyword>
<sequence length="99" mass="9531">MTPRDPSSLRICSDVVAMAPPGMAGAAGGLLNASRQVGAILGVAVMGVIAHGTADGASRALLLAAGLTGLTLAGLAGLALTAGRRAGGQDSRVPARPSM</sequence>
<organism evidence="2 3">
    <name type="scientific">Streptosporangium album</name>
    <dbReference type="NCBI Taxonomy" id="47479"/>
    <lineage>
        <taxon>Bacteria</taxon>
        <taxon>Bacillati</taxon>
        <taxon>Actinomycetota</taxon>
        <taxon>Actinomycetes</taxon>
        <taxon>Streptosporangiales</taxon>
        <taxon>Streptosporangiaceae</taxon>
        <taxon>Streptosporangium</taxon>
    </lineage>
</organism>
<proteinExistence type="predicted"/>
<evidence type="ECO:0000313" key="3">
    <source>
        <dbReference type="Proteomes" id="UP000534286"/>
    </source>
</evidence>
<keyword evidence="1" id="KW-1133">Transmembrane helix</keyword>
<dbReference type="EMBL" id="JACHJU010000001">
    <property type="protein sequence ID" value="MBB4936256.1"/>
    <property type="molecule type" value="Genomic_DNA"/>
</dbReference>
<gene>
    <name evidence="2" type="ORF">FHR32_000561</name>
</gene>
<keyword evidence="3" id="KW-1185">Reference proteome</keyword>
<dbReference type="RefSeq" id="WP_184756671.1">
    <property type="nucleotide sequence ID" value="NZ_JACHJU010000001.1"/>
</dbReference>
<dbReference type="AlphaFoldDB" id="A0A7W7W6Y9"/>
<dbReference type="InterPro" id="IPR036259">
    <property type="entry name" value="MFS_trans_sf"/>
</dbReference>
<reference evidence="2 3" key="1">
    <citation type="submission" date="2020-08" db="EMBL/GenBank/DDBJ databases">
        <title>Sequencing the genomes of 1000 actinobacteria strains.</title>
        <authorList>
            <person name="Klenk H.-P."/>
        </authorList>
    </citation>
    <scope>NUCLEOTIDE SEQUENCE [LARGE SCALE GENOMIC DNA]</scope>
    <source>
        <strain evidence="2 3">DSM 43023</strain>
    </source>
</reference>